<reference evidence="15" key="1">
    <citation type="submission" date="2020-09" db="EMBL/GenBank/DDBJ databases">
        <title>Bacillus faecalis sp. nov., a moderately halophilic bacterium isolated from cow faeces.</title>
        <authorList>
            <person name="Jiang L."/>
            <person name="Lee J."/>
        </authorList>
    </citation>
    <scope>NUCLEOTIDE SEQUENCE</scope>
    <source>
        <strain evidence="15">AGMB 02131</strain>
    </source>
</reference>
<dbReference type="EMBL" id="JACXSI010000031">
    <property type="protein sequence ID" value="MBD3109275.1"/>
    <property type="molecule type" value="Genomic_DNA"/>
</dbReference>
<dbReference type="GO" id="GO:0016036">
    <property type="term" value="P:cellular response to phosphate starvation"/>
    <property type="evidence" value="ECO:0007669"/>
    <property type="project" value="TreeGrafter"/>
</dbReference>
<dbReference type="Pfam" id="PF00672">
    <property type="entry name" value="HAMP"/>
    <property type="match status" value="1"/>
</dbReference>
<comment type="caution">
    <text evidence="15">The sequence shown here is derived from an EMBL/GenBank/DDBJ whole genome shotgun (WGS) entry which is preliminary data.</text>
</comment>
<feature type="transmembrane region" description="Helical" evidence="12">
    <location>
        <begin position="158"/>
        <end position="179"/>
    </location>
</feature>
<evidence type="ECO:0000256" key="2">
    <source>
        <dbReference type="ARBA" id="ARBA00004651"/>
    </source>
</evidence>
<dbReference type="AlphaFoldDB" id="A0A927D0L7"/>
<keyword evidence="7" id="KW-0547">Nucleotide-binding</keyword>
<evidence type="ECO:0000256" key="12">
    <source>
        <dbReference type="SAM" id="Phobius"/>
    </source>
</evidence>
<dbReference type="SMART" id="SM00388">
    <property type="entry name" value="HisKA"/>
    <property type="match status" value="1"/>
</dbReference>
<dbReference type="InterPro" id="IPR003660">
    <property type="entry name" value="HAMP_dom"/>
</dbReference>
<keyword evidence="12" id="KW-1133">Transmembrane helix</keyword>
<feature type="domain" description="HAMP" evidence="14">
    <location>
        <begin position="188"/>
        <end position="236"/>
    </location>
</feature>
<evidence type="ECO:0000256" key="4">
    <source>
        <dbReference type="ARBA" id="ARBA00022475"/>
    </source>
</evidence>
<keyword evidence="4" id="KW-1003">Cell membrane</keyword>
<name>A0A927D0L7_9BACI</name>
<accession>A0A927D0L7</accession>
<evidence type="ECO:0000256" key="11">
    <source>
        <dbReference type="ARBA" id="ARBA00023136"/>
    </source>
</evidence>
<feature type="transmembrane region" description="Helical" evidence="12">
    <location>
        <begin position="12"/>
        <end position="35"/>
    </location>
</feature>
<dbReference type="SUPFAM" id="SSF47384">
    <property type="entry name" value="Homodimeric domain of signal transducing histidine kinase"/>
    <property type="match status" value="1"/>
</dbReference>
<dbReference type="FunFam" id="3.30.565.10:FF:000006">
    <property type="entry name" value="Sensor histidine kinase WalK"/>
    <property type="match status" value="1"/>
</dbReference>
<dbReference type="InterPro" id="IPR005467">
    <property type="entry name" value="His_kinase_dom"/>
</dbReference>
<evidence type="ECO:0000256" key="7">
    <source>
        <dbReference type="ARBA" id="ARBA00022741"/>
    </source>
</evidence>
<dbReference type="Pfam" id="PF00512">
    <property type="entry name" value="HisKA"/>
    <property type="match status" value="1"/>
</dbReference>
<evidence type="ECO:0000256" key="10">
    <source>
        <dbReference type="ARBA" id="ARBA00023012"/>
    </source>
</evidence>
<keyword evidence="10" id="KW-0902">Two-component regulatory system</keyword>
<dbReference type="PANTHER" id="PTHR45453">
    <property type="entry name" value="PHOSPHATE REGULON SENSOR PROTEIN PHOR"/>
    <property type="match status" value="1"/>
</dbReference>
<dbReference type="RefSeq" id="WP_190998812.1">
    <property type="nucleotide sequence ID" value="NZ_JACXSI010000031.1"/>
</dbReference>
<dbReference type="InterPro" id="IPR003594">
    <property type="entry name" value="HATPase_dom"/>
</dbReference>
<dbReference type="CDD" id="cd00075">
    <property type="entry name" value="HATPase"/>
    <property type="match status" value="1"/>
</dbReference>
<dbReference type="InterPro" id="IPR004358">
    <property type="entry name" value="Sig_transdc_His_kin-like_C"/>
</dbReference>
<dbReference type="SUPFAM" id="SSF158472">
    <property type="entry name" value="HAMP domain-like"/>
    <property type="match status" value="1"/>
</dbReference>
<dbReference type="GO" id="GO:0004721">
    <property type="term" value="F:phosphoprotein phosphatase activity"/>
    <property type="evidence" value="ECO:0007669"/>
    <property type="project" value="TreeGrafter"/>
</dbReference>
<dbReference type="InterPro" id="IPR036890">
    <property type="entry name" value="HATPase_C_sf"/>
</dbReference>
<dbReference type="Gene3D" id="3.30.565.10">
    <property type="entry name" value="Histidine kinase-like ATPase, C-terminal domain"/>
    <property type="match status" value="1"/>
</dbReference>
<sequence length="464" mass="53574">MMKFNDSLKKKSAFFLVVLGLLVFFIGWGVFRAFYLDYHEKYVVKSVVKLFEYMDNHYENKDEAIEWVSQTLNMHVHEIESIDRFNTHVPSVSDAEQIKISASDRKELEQGNHIVKNYKTKDFGVNMLTICYPVIKNGNIDSLLVTYMPVNNPQLTPFGMPLRIVLILTMVAFVTFYFAKKSFGKSYNQLQDLKRATKEVSKGNFDAKLLKSSKDELGEIFDIFNEMSTALKTGRERVIEIVDDISHELKTPLTYIKTYNQALLDGIIQDPQEQYKSYLLIDRETNRLQKLIQRSLDFTKLDANVVDLYKQPIVFAQLIEEMMVKFEPIFQKQQIQFEMDLDYDVIIDGDEDRLEQIIQNIVQNAIRYTKENPRIEMKLEKQGDKCILSIADNGIGISEKHLAVITNRFVRVKKVRSSKESGTGIGLSIVEKLMTLHDGEVKIESELGVGTTFKLIFPCMALDE</sequence>
<feature type="domain" description="Histidine kinase" evidence="13">
    <location>
        <begin position="244"/>
        <end position="461"/>
    </location>
</feature>
<dbReference type="PRINTS" id="PR00344">
    <property type="entry name" value="BCTRLSENSOR"/>
</dbReference>
<keyword evidence="6" id="KW-0808">Transferase</keyword>
<dbReference type="PROSITE" id="PS50885">
    <property type="entry name" value="HAMP"/>
    <property type="match status" value="1"/>
</dbReference>
<dbReference type="Gene3D" id="1.10.287.130">
    <property type="match status" value="1"/>
</dbReference>
<dbReference type="Proteomes" id="UP000602076">
    <property type="component" value="Unassembled WGS sequence"/>
</dbReference>
<dbReference type="Gene3D" id="6.10.340.10">
    <property type="match status" value="1"/>
</dbReference>
<dbReference type="PROSITE" id="PS50109">
    <property type="entry name" value="HIS_KIN"/>
    <property type="match status" value="1"/>
</dbReference>
<evidence type="ECO:0000256" key="9">
    <source>
        <dbReference type="ARBA" id="ARBA00022840"/>
    </source>
</evidence>
<keyword evidence="8 15" id="KW-0418">Kinase</keyword>
<gene>
    <name evidence="15" type="ORF">IEO70_13050</name>
</gene>
<organism evidence="15 16">
    <name type="scientific">Peribacillus faecalis</name>
    <dbReference type="NCBI Taxonomy" id="2772559"/>
    <lineage>
        <taxon>Bacteria</taxon>
        <taxon>Bacillati</taxon>
        <taxon>Bacillota</taxon>
        <taxon>Bacilli</taxon>
        <taxon>Bacillales</taxon>
        <taxon>Bacillaceae</taxon>
        <taxon>Peribacillus</taxon>
    </lineage>
</organism>
<dbReference type="EC" id="2.7.13.3" evidence="3"/>
<dbReference type="SUPFAM" id="SSF55874">
    <property type="entry name" value="ATPase domain of HSP90 chaperone/DNA topoisomerase II/histidine kinase"/>
    <property type="match status" value="1"/>
</dbReference>
<dbReference type="InterPro" id="IPR050351">
    <property type="entry name" value="BphY/WalK/GraS-like"/>
</dbReference>
<evidence type="ECO:0000256" key="1">
    <source>
        <dbReference type="ARBA" id="ARBA00000085"/>
    </source>
</evidence>
<dbReference type="GO" id="GO:0005524">
    <property type="term" value="F:ATP binding"/>
    <property type="evidence" value="ECO:0007669"/>
    <property type="project" value="UniProtKB-KW"/>
</dbReference>
<evidence type="ECO:0000313" key="16">
    <source>
        <dbReference type="Proteomes" id="UP000602076"/>
    </source>
</evidence>
<evidence type="ECO:0000256" key="3">
    <source>
        <dbReference type="ARBA" id="ARBA00012438"/>
    </source>
</evidence>
<keyword evidence="9" id="KW-0067">ATP-binding</keyword>
<dbReference type="CDD" id="cd00082">
    <property type="entry name" value="HisKA"/>
    <property type="match status" value="1"/>
</dbReference>
<dbReference type="SMART" id="SM00387">
    <property type="entry name" value="HATPase_c"/>
    <property type="match status" value="1"/>
</dbReference>
<dbReference type="InterPro" id="IPR036097">
    <property type="entry name" value="HisK_dim/P_sf"/>
</dbReference>
<dbReference type="CDD" id="cd06225">
    <property type="entry name" value="HAMP"/>
    <property type="match status" value="1"/>
</dbReference>
<keyword evidence="5" id="KW-0597">Phosphoprotein</keyword>
<evidence type="ECO:0000256" key="8">
    <source>
        <dbReference type="ARBA" id="ARBA00022777"/>
    </source>
</evidence>
<evidence type="ECO:0000256" key="5">
    <source>
        <dbReference type="ARBA" id="ARBA00022553"/>
    </source>
</evidence>
<evidence type="ECO:0000259" key="13">
    <source>
        <dbReference type="PROSITE" id="PS50109"/>
    </source>
</evidence>
<evidence type="ECO:0000256" key="6">
    <source>
        <dbReference type="ARBA" id="ARBA00022679"/>
    </source>
</evidence>
<evidence type="ECO:0000259" key="14">
    <source>
        <dbReference type="PROSITE" id="PS50885"/>
    </source>
</evidence>
<dbReference type="GO" id="GO:0005886">
    <property type="term" value="C:plasma membrane"/>
    <property type="evidence" value="ECO:0007669"/>
    <property type="project" value="UniProtKB-SubCell"/>
</dbReference>
<proteinExistence type="predicted"/>
<keyword evidence="11 12" id="KW-0472">Membrane</keyword>
<comment type="subcellular location">
    <subcellularLocation>
        <location evidence="2">Cell membrane</location>
        <topology evidence="2">Multi-pass membrane protein</topology>
    </subcellularLocation>
</comment>
<evidence type="ECO:0000313" key="15">
    <source>
        <dbReference type="EMBL" id="MBD3109275.1"/>
    </source>
</evidence>
<dbReference type="InterPro" id="IPR003661">
    <property type="entry name" value="HisK_dim/P_dom"/>
</dbReference>
<keyword evidence="16" id="KW-1185">Reference proteome</keyword>
<dbReference type="GO" id="GO:0000155">
    <property type="term" value="F:phosphorelay sensor kinase activity"/>
    <property type="evidence" value="ECO:0007669"/>
    <property type="project" value="InterPro"/>
</dbReference>
<protein>
    <recommendedName>
        <fullName evidence="3">histidine kinase</fullName>
        <ecNumber evidence="3">2.7.13.3</ecNumber>
    </recommendedName>
</protein>
<keyword evidence="12" id="KW-0812">Transmembrane</keyword>
<dbReference type="SMART" id="SM00304">
    <property type="entry name" value="HAMP"/>
    <property type="match status" value="1"/>
</dbReference>
<dbReference type="PANTHER" id="PTHR45453:SF1">
    <property type="entry name" value="PHOSPHATE REGULON SENSOR PROTEIN PHOR"/>
    <property type="match status" value="1"/>
</dbReference>
<dbReference type="Pfam" id="PF02518">
    <property type="entry name" value="HATPase_c"/>
    <property type="match status" value="1"/>
</dbReference>
<comment type="catalytic activity">
    <reaction evidence="1">
        <text>ATP + protein L-histidine = ADP + protein N-phospho-L-histidine.</text>
        <dbReference type="EC" id="2.7.13.3"/>
    </reaction>
</comment>